<dbReference type="GO" id="GO:0020037">
    <property type="term" value="F:heme binding"/>
    <property type="evidence" value="ECO:0007669"/>
    <property type="project" value="InterPro"/>
</dbReference>
<keyword evidence="1" id="KW-0472">Membrane</keyword>
<dbReference type="EMBL" id="CAJVPK010000531">
    <property type="protein sequence ID" value="CAG8522868.1"/>
    <property type="molecule type" value="Genomic_DNA"/>
</dbReference>
<comment type="caution">
    <text evidence="2">The sequence shown here is derived from an EMBL/GenBank/DDBJ whole genome shotgun (WGS) entry which is preliminary data.</text>
</comment>
<organism evidence="2 3">
    <name type="scientific">Diversispora eburnea</name>
    <dbReference type="NCBI Taxonomy" id="1213867"/>
    <lineage>
        <taxon>Eukaryota</taxon>
        <taxon>Fungi</taxon>
        <taxon>Fungi incertae sedis</taxon>
        <taxon>Mucoromycota</taxon>
        <taxon>Glomeromycotina</taxon>
        <taxon>Glomeromycetes</taxon>
        <taxon>Diversisporales</taxon>
        <taxon>Diversisporaceae</taxon>
        <taxon>Diversispora</taxon>
    </lineage>
</organism>
<evidence type="ECO:0000256" key="1">
    <source>
        <dbReference type="SAM" id="Phobius"/>
    </source>
</evidence>
<dbReference type="OrthoDB" id="1470350at2759"/>
<dbReference type="Gene3D" id="1.10.630.10">
    <property type="entry name" value="Cytochrome P450"/>
    <property type="match status" value="1"/>
</dbReference>
<proteinExistence type="predicted"/>
<name>A0A9N9AAN3_9GLOM</name>
<sequence>MIQKKYLVTFFVAGHLTTGAVITIYLLAKHPQYQDKLRQELLNAFPNPEFTPTYNNLNSLMADGDTMLNGMLNGMDTLFQKDFGLDKGTTEPNLLIRSLCFGKITIKILACGDEKYCIWHETFVVCVIYTYFALEGA</sequence>
<dbReference type="SUPFAM" id="SSF48264">
    <property type="entry name" value="Cytochrome P450"/>
    <property type="match status" value="1"/>
</dbReference>
<protein>
    <submittedName>
        <fullName evidence="2">2900_t:CDS:1</fullName>
    </submittedName>
</protein>
<keyword evidence="1" id="KW-0812">Transmembrane</keyword>
<dbReference type="Pfam" id="PF00067">
    <property type="entry name" value="p450"/>
    <property type="match status" value="1"/>
</dbReference>
<dbReference type="AlphaFoldDB" id="A0A9N9AAN3"/>
<dbReference type="GO" id="GO:0004497">
    <property type="term" value="F:monooxygenase activity"/>
    <property type="evidence" value="ECO:0007669"/>
    <property type="project" value="InterPro"/>
</dbReference>
<dbReference type="InterPro" id="IPR001128">
    <property type="entry name" value="Cyt_P450"/>
</dbReference>
<evidence type="ECO:0000313" key="3">
    <source>
        <dbReference type="Proteomes" id="UP000789706"/>
    </source>
</evidence>
<evidence type="ECO:0000313" key="2">
    <source>
        <dbReference type="EMBL" id="CAG8522868.1"/>
    </source>
</evidence>
<accession>A0A9N9AAN3</accession>
<keyword evidence="1" id="KW-1133">Transmembrane helix</keyword>
<dbReference type="InterPro" id="IPR036396">
    <property type="entry name" value="Cyt_P450_sf"/>
</dbReference>
<dbReference type="GO" id="GO:0016705">
    <property type="term" value="F:oxidoreductase activity, acting on paired donors, with incorporation or reduction of molecular oxygen"/>
    <property type="evidence" value="ECO:0007669"/>
    <property type="project" value="InterPro"/>
</dbReference>
<gene>
    <name evidence="2" type="ORF">DEBURN_LOCUS5753</name>
</gene>
<keyword evidence="3" id="KW-1185">Reference proteome</keyword>
<reference evidence="2" key="1">
    <citation type="submission" date="2021-06" db="EMBL/GenBank/DDBJ databases">
        <authorList>
            <person name="Kallberg Y."/>
            <person name="Tangrot J."/>
            <person name="Rosling A."/>
        </authorList>
    </citation>
    <scope>NUCLEOTIDE SEQUENCE</scope>
    <source>
        <strain evidence="2">AZ414A</strain>
    </source>
</reference>
<dbReference type="Proteomes" id="UP000789706">
    <property type="component" value="Unassembled WGS sequence"/>
</dbReference>
<dbReference type="GO" id="GO:0005506">
    <property type="term" value="F:iron ion binding"/>
    <property type="evidence" value="ECO:0007669"/>
    <property type="project" value="InterPro"/>
</dbReference>
<feature type="transmembrane region" description="Helical" evidence="1">
    <location>
        <begin position="6"/>
        <end position="28"/>
    </location>
</feature>